<evidence type="ECO:0000313" key="2">
    <source>
        <dbReference type="EMBL" id="CCC47167.1"/>
    </source>
</evidence>
<protein>
    <submittedName>
        <fullName evidence="2">Uncharacterized protein</fullName>
    </submittedName>
</protein>
<dbReference type="EMBL" id="HE573019">
    <property type="protein sequence ID" value="CCC47167.1"/>
    <property type="molecule type" value="Genomic_DNA"/>
</dbReference>
<reference evidence="2" key="1">
    <citation type="journal article" date="2012" name="Proc. Natl. Acad. Sci. U.S.A.">
        <title>Antigenic diversity is generated by distinct evolutionary mechanisms in African trypanosome species.</title>
        <authorList>
            <person name="Jackson A.P."/>
            <person name="Berry A."/>
            <person name="Aslett M."/>
            <person name="Allison H.C."/>
            <person name="Burton P."/>
            <person name="Vavrova-Anderson J."/>
            <person name="Brown R."/>
            <person name="Browne H."/>
            <person name="Corton N."/>
            <person name="Hauser H."/>
            <person name="Gamble J."/>
            <person name="Gilderthorp R."/>
            <person name="Marcello L."/>
            <person name="McQuillan J."/>
            <person name="Otto T.D."/>
            <person name="Quail M.A."/>
            <person name="Sanders M.J."/>
            <person name="van Tonder A."/>
            <person name="Ginger M.L."/>
            <person name="Field M.C."/>
            <person name="Barry J.D."/>
            <person name="Hertz-Fowler C."/>
            <person name="Berriman M."/>
        </authorList>
    </citation>
    <scope>NUCLEOTIDE SEQUENCE</scope>
    <source>
        <strain evidence="2">Y486</strain>
    </source>
</reference>
<gene>
    <name evidence="2" type="ORF">TVY486_0303430</name>
</gene>
<organism evidence="2">
    <name type="scientific">Trypanosoma vivax (strain Y486)</name>
    <dbReference type="NCBI Taxonomy" id="1055687"/>
    <lineage>
        <taxon>Eukaryota</taxon>
        <taxon>Discoba</taxon>
        <taxon>Euglenozoa</taxon>
        <taxon>Kinetoplastea</taxon>
        <taxon>Metakinetoplastina</taxon>
        <taxon>Trypanosomatida</taxon>
        <taxon>Trypanosomatidae</taxon>
        <taxon>Trypanosoma</taxon>
        <taxon>Duttonella</taxon>
    </lineage>
</organism>
<keyword evidence="1" id="KW-1133">Transmembrane helix</keyword>
<keyword evidence="1" id="KW-0472">Membrane</keyword>
<feature type="transmembrane region" description="Helical" evidence="1">
    <location>
        <begin position="66"/>
        <end position="89"/>
    </location>
</feature>
<dbReference type="AlphaFoldDB" id="G0TT86"/>
<proteinExistence type="predicted"/>
<sequence>MSSLIRFYIQPRERFSSHLDPLPCLSSLFIPKADTTAIYLLIILIINNPEQSERKRPDTPSFFCSSVLWSSQFFFFFFVLAITTSLVLARNFNTPLKANKRFLSLTCLL</sequence>
<feature type="transmembrane region" description="Helical" evidence="1">
    <location>
        <begin position="21"/>
        <end position="46"/>
    </location>
</feature>
<evidence type="ECO:0000256" key="1">
    <source>
        <dbReference type="SAM" id="Phobius"/>
    </source>
</evidence>
<name>G0TT86_TRYVY</name>
<dbReference type="VEuPathDB" id="TriTrypDB:TvY486_0303430"/>
<keyword evidence="1" id="KW-0812">Transmembrane</keyword>
<accession>G0TT86</accession>